<gene>
    <name evidence="11" type="ORF">FSP39_019173</name>
</gene>
<sequence length="365" mass="41491">MANRKEVTSQVFSNQRGFYESDGQIVLKSNHSMSASDVIYSLITNKMGNETATNCLDWWCDQRSTLLVLKVIVIALCVIGSFGNLITILAIVFSNLRRNVNCILIGSLSLAGFLYCSLILSLQAVIFHRSTARMDGIFCQALGGLRYTLVGVIMVHLSVVAFYRYVNIVHLDLYHKLSSRTPLMVTILISWTLPLPLTLPPAIGKWGAFCYQSAILACTYDSQHVDHSNRYMQVTLGFIVPCIFITFCYARIGCVAYLSSKRISNWSSNASQSKALRLSAMMLCIFSIFFLGTFPYFIINVYDKEFRQPVHHLWSTIIAWVSYCLNPVVYTVMDTNFRTAYRRFLTGDCERNPMRRRESSRRSHV</sequence>
<feature type="transmembrane region" description="Helical" evidence="9">
    <location>
        <begin position="147"/>
        <end position="165"/>
    </location>
</feature>
<keyword evidence="7" id="KW-0675">Receptor</keyword>
<evidence type="ECO:0000256" key="2">
    <source>
        <dbReference type="ARBA" id="ARBA00022475"/>
    </source>
</evidence>
<feature type="transmembrane region" description="Helical" evidence="9">
    <location>
        <begin position="311"/>
        <end position="333"/>
    </location>
</feature>
<feature type="transmembrane region" description="Helical" evidence="9">
    <location>
        <begin position="238"/>
        <end position="258"/>
    </location>
</feature>
<protein>
    <recommendedName>
        <fullName evidence="10">G-protein coupled receptors family 1 profile domain-containing protein</fullName>
    </recommendedName>
</protein>
<evidence type="ECO:0000256" key="3">
    <source>
        <dbReference type="ARBA" id="ARBA00022692"/>
    </source>
</evidence>
<dbReference type="SUPFAM" id="SSF81321">
    <property type="entry name" value="Family A G protein-coupled receptor-like"/>
    <property type="match status" value="1"/>
</dbReference>
<keyword evidence="4 9" id="KW-1133">Transmembrane helix</keyword>
<evidence type="ECO:0000256" key="5">
    <source>
        <dbReference type="ARBA" id="ARBA00023040"/>
    </source>
</evidence>
<keyword evidence="5" id="KW-0297">G-protein coupled receptor</keyword>
<keyword evidence="2" id="KW-1003">Cell membrane</keyword>
<keyword evidence="6 9" id="KW-0472">Membrane</keyword>
<dbReference type="GO" id="GO:0004930">
    <property type="term" value="F:G protein-coupled receptor activity"/>
    <property type="evidence" value="ECO:0007669"/>
    <property type="project" value="UniProtKB-KW"/>
</dbReference>
<evidence type="ECO:0000256" key="9">
    <source>
        <dbReference type="SAM" id="Phobius"/>
    </source>
</evidence>
<dbReference type="Gene3D" id="1.20.1070.10">
    <property type="entry name" value="Rhodopsin 7-helix transmembrane proteins"/>
    <property type="match status" value="1"/>
</dbReference>
<feature type="domain" description="G-protein coupled receptors family 1 profile" evidence="10">
    <location>
        <begin position="83"/>
        <end position="330"/>
    </location>
</feature>
<keyword evidence="8" id="KW-0807">Transducer</keyword>
<dbReference type="PANTHER" id="PTHR24228:SF74">
    <property type="entry name" value="G-PROTEIN COUPLED RECEPTORS FAMILY 1 PROFILE DOMAIN-CONTAINING PROTEIN"/>
    <property type="match status" value="1"/>
</dbReference>
<dbReference type="PANTHER" id="PTHR24228">
    <property type="entry name" value="B2 BRADYKININ RECEPTOR/ANGIOTENSIN II RECEPTOR"/>
    <property type="match status" value="1"/>
</dbReference>
<feature type="transmembrane region" description="Helical" evidence="9">
    <location>
        <begin position="177"/>
        <end position="197"/>
    </location>
</feature>
<evidence type="ECO:0000256" key="6">
    <source>
        <dbReference type="ARBA" id="ARBA00023136"/>
    </source>
</evidence>
<evidence type="ECO:0000259" key="10">
    <source>
        <dbReference type="PROSITE" id="PS50262"/>
    </source>
</evidence>
<name>A0AA89BRI6_PINIB</name>
<evidence type="ECO:0000313" key="11">
    <source>
        <dbReference type="EMBL" id="KAK3088436.1"/>
    </source>
</evidence>
<dbReference type="AlphaFoldDB" id="A0AA89BRI6"/>
<dbReference type="InterPro" id="IPR017452">
    <property type="entry name" value="GPCR_Rhodpsn_7TM"/>
</dbReference>
<dbReference type="InterPro" id="IPR000276">
    <property type="entry name" value="GPCR_Rhodpsn"/>
</dbReference>
<dbReference type="Proteomes" id="UP001186944">
    <property type="component" value="Unassembled WGS sequence"/>
</dbReference>
<proteinExistence type="predicted"/>
<keyword evidence="3 9" id="KW-0812">Transmembrane</keyword>
<organism evidence="11 12">
    <name type="scientific">Pinctada imbricata</name>
    <name type="common">Atlantic pearl-oyster</name>
    <name type="synonym">Pinctada martensii</name>
    <dbReference type="NCBI Taxonomy" id="66713"/>
    <lineage>
        <taxon>Eukaryota</taxon>
        <taxon>Metazoa</taxon>
        <taxon>Spiralia</taxon>
        <taxon>Lophotrochozoa</taxon>
        <taxon>Mollusca</taxon>
        <taxon>Bivalvia</taxon>
        <taxon>Autobranchia</taxon>
        <taxon>Pteriomorphia</taxon>
        <taxon>Pterioida</taxon>
        <taxon>Pterioidea</taxon>
        <taxon>Pteriidae</taxon>
        <taxon>Pinctada</taxon>
    </lineage>
</organism>
<reference evidence="11" key="1">
    <citation type="submission" date="2019-08" db="EMBL/GenBank/DDBJ databases">
        <title>The improved chromosome-level genome for the pearl oyster Pinctada fucata martensii using PacBio sequencing and Hi-C.</title>
        <authorList>
            <person name="Zheng Z."/>
        </authorList>
    </citation>
    <scope>NUCLEOTIDE SEQUENCE</scope>
    <source>
        <strain evidence="11">ZZ-2019</strain>
        <tissue evidence="11">Adductor muscle</tissue>
    </source>
</reference>
<dbReference type="GO" id="GO:0005886">
    <property type="term" value="C:plasma membrane"/>
    <property type="evidence" value="ECO:0007669"/>
    <property type="project" value="UniProtKB-SubCell"/>
</dbReference>
<feature type="transmembrane region" description="Helical" evidence="9">
    <location>
        <begin position="67"/>
        <end position="93"/>
    </location>
</feature>
<evidence type="ECO:0000256" key="8">
    <source>
        <dbReference type="ARBA" id="ARBA00023224"/>
    </source>
</evidence>
<comment type="subcellular location">
    <subcellularLocation>
        <location evidence="1">Cell membrane</location>
        <topology evidence="1">Multi-pass membrane protein</topology>
    </subcellularLocation>
</comment>
<evidence type="ECO:0000313" key="12">
    <source>
        <dbReference type="Proteomes" id="UP001186944"/>
    </source>
</evidence>
<comment type="caution">
    <text evidence="11">The sequence shown here is derived from an EMBL/GenBank/DDBJ whole genome shotgun (WGS) entry which is preliminary data.</text>
</comment>
<evidence type="ECO:0000256" key="1">
    <source>
        <dbReference type="ARBA" id="ARBA00004651"/>
    </source>
</evidence>
<dbReference type="EMBL" id="VSWD01000011">
    <property type="protein sequence ID" value="KAK3088436.1"/>
    <property type="molecule type" value="Genomic_DNA"/>
</dbReference>
<dbReference type="PROSITE" id="PS50262">
    <property type="entry name" value="G_PROTEIN_RECEP_F1_2"/>
    <property type="match status" value="1"/>
</dbReference>
<dbReference type="Pfam" id="PF00001">
    <property type="entry name" value="7tm_1"/>
    <property type="match status" value="1"/>
</dbReference>
<feature type="transmembrane region" description="Helical" evidence="9">
    <location>
        <begin position="100"/>
        <end position="127"/>
    </location>
</feature>
<evidence type="ECO:0000256" key="4">
    <source>
        <dbReference type="ARBA" id="ARBA00022989"/>
    </source>
</evidence>
<dbReference type="PRINTS" id="PR00237">
    <property type="entry name" value="GPCRRHODOPSN"/>
</dbReference>
<feature type="transmembrane region" description="Helical" evidence="9">
    <location>
        <begin position="278"/>
        <end position="299"/>
    </location>
</feature>
<evidence type="ECO:0000256" key="7">
    <source>
        <dbReference type="ARBA" id="ARBA00023170"/>
    </source>
</evidence>
<keyword evidence="12" id="KW-1185">Reference proteome</keyword>
<accession>A0AA89BRI6</accession>